<evidence type="ECO:0000313" key="2">
    <source>
        <dbReference type="Proteomes" id="UP000319908"/>
    </source>
</evidence>
<organism evidence="1 2">
    <name type="scientific">Allorhodopirellula heiligendammensis</name>
    <dbReference type="NCBI Taxonomy" id="2714739"/>
    <lineage>
        <taxon>Bacteria</taxon>
        <taxon>Pseudomonadati</taxon>
        <taxon>Planctomycetota</taxon>
        <taxon>Planctomycetia</taxon>
        <taxon>Pirellulales</taxon>
        <taxon>Pirellulaceae</taxon>
        <taxon>Allorhodopirellula</taxon>
    </lineage>
</organism>
<comment type="caution">
    <text evidence="1">The sequence shown here is derived from an EMBL/GenBank/DDBJ whole genome shotgun (WGS) entry which is preliminary data.</text>
</comment>
<proteinExistence type="predicted"/>
<dbReference type="Proteomes" id="UP000319908">
    <property type="component" value="Unassembled WGS sequence"/>
</dbReference>
<dbReference type="AlphaFoldDB" id="A0A5C6C7E2"/>
<reference evidence="1 2" key="1">
    <citation type="journal article" date="2020" name="Antonie Van Leeuwenhoek">
        <title>Rhodopirellula heiligendammensis sp. nov., Rhodopirellula pilleata sp. nov., and Rhodopirellula solitaria sp. nov. isolated from natural or artificial marine surfaces in Northern Germany and California, USA, and emended description of the genus Rhodopirellula.</title>
        <authorList>
            <person name="Kallscheuer N."/>
            <person name="Wiegand S."/>
            <person name="Jogler M."/>
            <person name="Boedeker C."/>
            <person name="Peeters S.H."/>
            <person name="Rast P."/>
            <person name="Heuer A."/>
            <person name="Jetten M.S.M."/>
            <person name="Rohde M."/>
            <person name="Jogler C."/>
        </authorList>
    </citation>
    <scope>NUCLEOTIDE SEQUENCE [LARGE SCALE GENOMIC DNA]</scope>
    <source>
        <strain evidence="1 2">Poly21</strain>
    </source>
</reference>
<keyword evidence="2" id="KW-1185">Reference proteome</keyword>
<accession>A0A5C6C7E2</accession>
<name>A0A5C6C7E2_9BACT</name>
<gene>
    <name evidence="1" type="ORF">Poly21_14050</name>
</gene>
<evidence type="ECO:0000313" key="1">
    <source>
        <dbReference type="EMBL" id="TWU19234.1"/>
    </source>
</evidence>
<dbReference type="EMBL" id="SJPU01000001">
    <property type="protein sequence ID" value="TWU19234.1"/>
    <property type="molecule type" value="Genomic_DNA"/>
</dbReference>
<protein>
    <submittedName>
        <fullName evidence="1">Uncharacterized protein</fullName>
    </submittedName>
</protein>
<sequence>MRVSYEEGLANYFGLRRRSDEGNNIALSVRAGGSVGQLIELRNQVLHVPTVSCASGRQHQLYRQGEDSLGMAESKSLCMRGKFQTREPGSPICPWGHVAMTHDQGGQRTSPREILV</sequence>